<name>A0A645D869_9ZZZZ</name>
<organism evidence="1">
    <name type="scientific">bioreactor metagenome</name>
    <dbReference type="NCBI Taxonomy" id="1076179"/>
    <lineage>
        <taxon>unclassified sequences</taxon>
        <taxon>metagenomes</taxon>
        <taxon>ecological metagenomes</taxon>
    </lineage>
</organism>
<accession>A0A645D869</accession>
<reference evidence="1" key="1">
    <citation type="submission" date="2019-08" db="EMBL/GenBank/DDBJ databases">
        <authorList>
            <person name="Kucharzyk K."/>
            <person name="Murdoch R.W."/>
            <person name="Higgins S."/>
            <person name="Loffler F."/>
        </authorList>
    </citation>
    <scope>NUCLEOTIDE SEQUENCE</scope>
</reference>
<protein>
    <submittedName>
        <fullName evidence="1">Uncharacterized protein</fullName>
    </submittedName>
</protein>
<proteinExistence type="predicted"/>
<gene>
    <name evidence="1" type="ORF">SDC9_132486</name>
</gene>
<dbReference type="AlphaFoldDB" id="A0A645D869"/>
<sequence length="260" mass="30091">MTYADKLLNQAILMVLENTSQDELEKVCPIDGEALGWYFWLPGIAGPYELILQKWHKYADLEETTFLLKYYPAPGEAIFADFSCAEQIVRLSSCFEDQLLEDELKELPAPLFEEAVDLRYLGIPRLQSRSFFEENLFLIGTITIFMNKDELIKSALETQTSYFQYSENGLLAAKESELVELTGNDDFDRKVKGLDACHPFYDFLINTLFASVFLRAVKSEFYSTTGVISYRMKKEGYQNEYMNEVRQVELCNYYKEGIKV</sequence>
<comment type="caution">
    <text evidence="1">The sequence shown here is derived from an EMBL/GenBank/DDBJ whole genome shotgun (WGS) entry which is preliminary data.</text>
</comment>
<dbReference type="EMBL" id="VSSQ01033721">
    <property type="protein sequence ID" value="MPM85405.1"/>
    <property type="molecule type" value="Genomic_DNA"/>
</dbReference>
<evidence type="ECO:0000313" key="1">
    <source>
        <dbReference type="EMBL" id="MPM85405.1"/>
    </source>
</evidence>